<name>A0A3B0SRI1_9ZZZZ</name>
<proteinExistence type="predicted"/>
<evidence type="ECO:0000256" key="1">
    <source>
        <dbReference type="SAM" id="MobiDB-lite"/>
    </source>
</evidence>
<feature type="region of interest" description="Disordered" evidence="1">
    <location>
        <begin position="61"/>
        <end position="126"/>
    </location>
</feature>
<organism evidence="2">
    <name type="scientific">hydrothermal vent metagenome</name>
    <dbReference type="NCBI Taxonomy" id="652676"/>
    <lineage>
        <taxon>unclassified sequences</taxon>
        <taxon>metagenomes</taxon>
        <taxon>ecological metagenomes</taxon>
    </lineage>
</organism>
<dbReference type="EMBL" id="UOEK01000302">
    <property type="protein sequence ID" value="VAW04862.1"/>
    <property type="molecule type" value="Genomic_DNA"/>
</dbReference>
<feature type="compositionally biased region" description="Low complexity" evidence="1">
    <location>
        <begin position="93"/>
        <end position="126"/>
    </location>
</feature>
<reference evidence="2" key="1">
    <citation type="submission" date="2018-06" db="EMBL/GenBank/DDBJ databases">
        <authorList>
            <person name="Zhirakovskaya E."/>
        </authorList>
    </citation>
    <scope>NUCLEOTIDE SEQUENCE</scope>
</reference>
<sequence>MIAMRQRLLLVVGWVIVASVTSLVALGAVTVAGGRVNDRPLNPLSAAEVAALPVAATVQSVNEPQASGGDDSTDNTSTGAPDRADRTREGDAAADAGGDSSVDAARGSDPFSGSATDTVTTDTATSERTATRVIHLEGGSVSVRRLGAELFLQWATPQPGFSTEVILTQGDFIRVMFTSASHRSLALVTSNETEIESTITESEM</sequence>
<dbReference type="AlphaFoldDB" id="A0A3B0SRI1"/>
<accession>A0A3B0SRI1</accession>
<gene>
    <name evidence="2" type="ORF">MNBD_ACTINO02-1843</name>
</gene>
<feature type="compositionally biased region" description="Basic and acidic residues" evidence="1">
    <location>
        <begin position="82"/>
        <end position="91"/>
    </location>
</feature>
<protein>
    <submittedName>
        <fullName evidence="2">Uncharacterized protein</fullName>
    </submittedName>
</protein>
<evidence type="ECO:0000313" key="2">
    <source>
        <dbReference type="EMBL" id="VAW04862.1"/>
    </source>
</evidence>